<dbReference type="RefSeq" id="WP_101681822.1">
    <property type="nucleotide sequence ID" value="NZ_PJRP01000004.1"/>
</dbReference>
<comment type="caution">
    <text evidence="2">The sequence shown here is derived from an EMBL/GenBank/DDBJ whole genome shotgun (WGS) entry which is preliminary data.</text>
</comment>
<name>A0A2N5CDY3_9BURK</name>
<proteinExistence type="predicted"/>
<evidence type="ECO:0000313" key="3">
    <source>
        <dbReference type="Proteomes" id="UP000234341"/>
    </source>
</evidence>
<dbReference type="InterPro" id="IPR036866">
    <property type="entry name" value="RibonucZ/Hydroxyglut_hydro"/>
</dbReference>
<dbReference type="OrthoDB" id="9800607at2"/>
<protein>
    <submittedName>
        <fullName evidence="2">MBL fold metallo-hydrolase</fullName>
    </submittedName>
</protein>
<gene>
    <name evidence="2" type="ORF">CYJ10_12605</name>
</gene>
<dbReference type="STRING" id="82633.GCA_000974605_01842"/>
<keyword evidence="2" id="KW-0378">Hydrolase</keyword>
<dbReference type="GO" id="GO:0016787">
    <property type="term" value="F:hydrolase activity"/>
    <property type="evidence" value="ECO:0007669"/>
    <property type="project" value="UniProtKB-KW"/>
</dbReference>
<sequence length="243" mass="26481">MASLTLSSGSTIDEIASRIYRIATPVALPDGGAFSFNQYLIDDDEPLLFHTGLRQLFPVVSQAIARVMPIDRLRYIGFSHFEADECGALNALLAVAPRAEPLCGQIAAMVSVNDFADRAPRALADGETVSLGQHSVRWFDTPHLPHAWECGFLMETTSATLLCGDLFTQPGSHHPPLTEHDILGPSEAFRREMDYFSHTKHARAMLERLAALQPTTLACMHGSAWQGDGAALLRALADNVERG</sequence>
<dbReference type="Pfam" id="PF19583">
    <property type="entry name" value="ODP"/>
    <property type="match status" value="1"/>
</dbReference>
<feature type="domain" description="ODP" evidence="1">
    <location>
        <begin position="35"/>
        <end position="222"/>
    </location>
</feature>
<dbReference type="AlphaFoldDB" id="A0A2N5CDY3"/>
<evidence type="ECO:0000313" key="2">
    <source>
        <dbReference type="EMBL" id="PLQ00453.1"/>
    </source>
</evidence>
<dbReference type="PANTHER" id="PTHR43717">
    <property type="entry name" value="ANAEROBIC NITRIC OXIDE REDUCTASE FLAVORUBREDOXIN"/>
    <property type="match status" value="1"/>
</dbReference>
<dbReference type="Proteomes" id="UP000234341">
    <property type="component" value="Unassembled WGS sequence"/>
</dbReference>
<reference evidence="2 3" key="1">
    <citation type="submission" date="2017-12" db="EMBL/GenBank/DDBJ databases">
        <title>Genome sequence of the active heterotrophic nitrifier-denitrifier, Cupriavidus pauculus UM1.</title>
        <authorList>
            <person name="Putonti C."/>
            <person name="Castignetti D."/>
        </authorList>
    </citation>
    <scope>NUCLEOTIDE SEQUENCE [LARGE SCALE GENOMIC DNA]</scope>
    <source>
        <strain evidence="2 3">UM1</strain>
    </source>
</reference>
<organism evidence="2 3">
    <name type="scientific">Cupriavidus pauculus</name>
    <dbReference type="NCBI Taxonomy" id="82633"/>
    <lineage>
        <taxon>Bacteria</taxon>
        <taxon>Pseudomonadati</taxon>
        <taxon>Pseudomonadota</taxon>
        <taxon>Betaproteobacteria</taxon>
        <taxon>Burkholderiales</taxon>
        <taxon>Burkholderiaceae</taxon>
        <taxon>Cupriavidus</taxon>
    </lineage>
</organism>
<dbReference type="EMBL" id="PJRP01000004">
    <property type="protein sequence ID" value="PLQ00453.1"/>
    <property type="molecule type" value="Genomic_DNA"/>
</dbReference>
<dbReference type="PANTHER" id="PTHR43717:SF1">
    <property type="entry name" value="ANAEROBIC NITRIC OXIDE REDUCTASE FLAVORUBREDOXIN"/>
    <property type="match status" value="1"/>
</dbReference>
<evidence type="ECO:0000259" key="1">
    <source>
        <dbReference type="Pfam" id="PF19583"/>
    </source>
</evidence>
<dbReference type="SUPFAM" id="SSF56281">
    <property type="entry name" value="Metallo-hydrolase/oxidoreductase"/>
    <property type="match status" value="1"/>
</dbReference>
<dbReference type="InterPro" id="IPR045761">
    <property type="entry name" value="ODP_dom"/>
</dbReference>
<accession>A0A2N5CDY3</accession>
<dbReference type="Gene3D" id="3.60.15.10">
    <property type="entry name" value="Ribonuclease Z/Hydroxyacylglutathione hydrolase-like"/>
    <property type="match status" value="1"/>
</dbReference>